<keyword evidence="2" id="KW-1185">Reference proteome</keyword>
<sequence>MWTQPVGHRQAWKLLPDRRWGPSSSEFAFRAPLSAMCCSVGRTSHRCSSWPSGHKEAKNL</sequence>
<proteinExistence type="predicted"/>
<protein>
    <submittedName>
        <fullName evidence="1">Uncharacterized protein</fullName>
    </submittedName>
</protein>
<dbReference type="Proteomes" id="UP000654075">
    <property type="component" value="Unassembled WGS sequence"/>
</dbReference>
<evidence type="ECO:0000313" key="1">
    <source>
        <dbReference type="EMBL" id="CAE8610271.1"/>
    </source>
</evidence>
<accession>A0A813FIC7</accession>
<reference evidence="1" key="1">
    <citation type="submission" date="2021-02" db="EMBL/GenBank/DDBJ databases">
        <authorList>
            <person name="Dougan E. K."/>
            <person name="Rhodes N."/>
            <person name="Thang M."/>
            <person name="Chan C."/>
        </authorList>
    </citation>
    <scope>NUCLEOTIDE SEQUENCE</scope>
</reference>
<name>A0A813FIC7_POLGL</name>
<dbReference type="EMBL" id="CAJNNV010024603">
    <property type="protein sequence ID" value="CAE8610271.1"/>
    <property type="molecule type" value="Genomic_DNA"/>
</dbReference>
<comment type="caution">
    <text evidence="1">The sequence shown here is derived from an EMBL/GenBank/DDBJ whole genome shotgun (WGS) entry which is preliminary data.</text>
</comment>
<dbReference type="AlphaFoldDB" id="A0A813FIC7"/>
<organism evidence="1 2">
    <name type="scientific">Polarella glacialis</name>
    <name type="common">Dinoflagellate</name>
    <dbReference type="NCBI Taxonomy" id="89957"/>
    <lineage>
        <taxon>Eukaryota</taxon>
        <taxon>Sar</taxon>
        <taxon>Alveolata</taxon>
        <taxon>Dinophyceae</taxon>
        <taxon>Suessiales</taxon>
        <taxon>Suessiaceae</taxon>
        <taxon>Polarella</taxon>
    </lineage>
</organism>
<evidence type="ECO:0000313" key="2">
    <source>
        <dbReference type="Proteomes" id="UP000654075"/>
    </source>
</evidence>
<gene>
    <name evidence="1" type="ORF">PGLA1383_LOCUS28098</name>
</gene>